<accession>A0A562JKK7</accession>
<dbReference type="PANTHER" id="PTHR24567:SF28">
    <property type="entry name" value="LISTERIOLYSIN REGULATORY PROTEIN"/>
    <property type="match status" value="1"/>
</dbReference>
<dbReference type="Pfam" id="PF13545">
    <property type="entry name" value="HTH_Crp_2"/>
    <property type="match status" value="1"/>
</dbReference>
<name>A0A562JKK7_9FIRM</name>
<keyword evidence="3" id="KW-0804">Transcription</keyword>
<gene>
    <name evidence="6" type="ORF">LY60_00341</name>
</gene>
<comment type="caution">
    <text evidence="6">The sequence shown here is derived from an EMBL/GenBank/DDBJ whole genome shotgun (WGS) entry which is preliminary data.</text>
</comment>
<keyword evidence="1" id="KW-0805">Transcription regulation</keyword>
<keyword evidence="7" id="KW-1185">Reference proteome</keyword>
<dbReference type="PANTHER" id="PTHR24567">
    <property type="entry name" value="CRP FAMILY TRANSCRIPTIONAL REGULATORY PROTEIN"/>
    <property type="match status" value="1"/>
</dbReference>
<evidence type="ECO:0000259" key="4">
    <source>
        <dbReference type="PROSITE" id="PS50042"/>
    </source>
</evidence>
<feature type="domain" description="HTH crp-type" evidence="5">
    <location>
        <begin position="154"/>
        <end position="229"/>
    </location>
</feature>
<dbReference type="EMBL" id="VLKH01000001">
    <property type="protein sequence ID" value="TWH83729.1"/>
    <property type="molecule type" value="Genomic_DNA"/>
</dbReference>
<dbReference type="GO" id="GO:0003677">
    <property type="term" value="F:DNA binding"/>
    <property type="evidence" value="ECO:0007669"/>
    <property type="project" value="UniProtKB-KW"/>
</dbReference>
<evidence type="ECO:0000256" key="3">
    <source>
        <dbReference type="ARBA" id="ARBA00023163"/>
    </source>
</evidence>
<organism evidence="6 7">
    <name type="scientific">Sedimentibacter saalensis</name>
    <dbReference type="NCBI Taxonomy" id="130788"/>
    <lineage>
        <taxon>Bacteria</taxon>
        <taxon>Bacillati</taxon>
        <taxon>Bacillota</taxon>
        <taxon>Tissierellia</taxon>
        <taxon>Sedimentibacter</taxon>
    </lineage>
</organism>
<dbReference type="Gene3D" id="2.60.120.10">
    <property type="entry name" value="Jelly Rolls"/>
    <property type="match status" value="1"/>
</dbReference>
<dbReference type="Pfam" id="PF00027">
    <property type="entry name" value="cNMP_binding"/>
    <property type="match status" value="1"/>
</dbReference>
<dbReference type="PROSITE" id="PS50042">
    <property type="entry name" value="CNMP_BINDING_3"/>
    <property type="match status" value="1"/>
</dbReference>
<dbReference type="InterPro" id="IPR012318">
    <property type="entry name" value="HTH_CRP"/>
</dbReference>
<dbReference type="Proteomes" id="UP000315343">
    <property type="component" value="Unassembled WGS sequence"/>
</dbReference>
<dbReference type="GO" id="GO:0005829">
    <property type="term" value="C:cytosol"/>
    <property type="evidence" value="ECO:0007669"/>
    <property type="project" value="TreeGrafter"/>
</dbReference>
<keyword evidence="2" id="KW-0238">DNA-binding</keyword>
<dbReference type="SUPFAM" id="SSF46785">
    <property type="entry name" value="Winged helix' DNA-binding domain"/>
    <property type="match status" value="1"/>
</dbReference>
<dbReference type="SUPFAM" id="SSF51206">
    <property type="entry name" value="cAMP-binding domain-like"/>
    <property type="match status" value="1"/>
</dbReference>
<dbReference type="InterPro" id="IPR036388">
    <property type="entry name" value="WH-like_DNA-bd_sf"/>
</dbReference>
<dbReference type="InterPro" id="IPR018490">
    <property type="entry name" value="cNMP-bd_dom_sf"/>
</dbReference>
<protein>
    <submittedName>
        <fullName evidence="6">CRP/FNR family transcriptional regulator</fullName>
    </submittedName>
</protein>
<dbReference type="InterPro" id="IPR050397">
    <property type="entry name" value="Env_Response_Regulators"/>
</dbReference>
<evidence type="ECO:0000313" key="6">
    <source>
        <dbReference type="EMBL" id="TWH83729.1"/>
    </source>
</evidence>
<evidence type="ECO:0000313" key="7">
    <source>
        <dbReference type="Proteomes" id="UP000315343"/>
    </source>
</evidence>
<dbReference type="SMART" id="SM00100">
    <property type="entry name" value="cNMP"/>
    <property type="match status" value="1"/>
</dbReference>
<evidence type="ECO:0000256" key="2">
    <source>
        <dbReference type="ARBA" id="ARBA00023125"/>
    </source>
</evidence>
<feature type="domain" description="Cyclic nucleotide-binding" evidence="4">
    <location>
        <begin position="20"/>
        <end position="140"/>
    </location>
</feature>
<dbReference type="PRINTS" id="PR00034">
    <property type="entry name" value="HTHCRP"/>
</dbReference>
<dbReference type="AlphaFoldDB" id="A0A562JKK7"/>
<reference evidence="6 7" key="1">
    <citation type="submission" date="2019-07" db="EMBL/GenBank/DDBJ databases">
        <title>Genomic Encyclopedia of Type Strains, Phase I: the one thousand microbial genomes (KMG-I) project.</title>
        <authorList>
            <person name="Kyrpides N."/>
        </authorList>
    </citation>
    <scope>NUCLEOTIDE SEQUENCE [LARGE SCALE GENOMIC DNA]</scope>
    <source>
        <strain evidence="6 7">DSM 13558</strain>
    </source>
</reference>
<dbReference type="RefSeq" id="WP_019227915.1">
    <property type="nucleotide sequence ID" value="NZ_DAMBUX010000009.1"/>
</dbReference>
<sequence length="235" mass="26792">MEKCTCCSCHEKLCIDNVPIFHDLTLEEKESIMNASVHKKFKKGEIIFTPGDSFENLFVVNKGIVKIYKISAIGKEQILRILEPGDFMGELSLFSNTTLSNNAEAIENTEICIINGVTIKALLLKKPEIAIKFLQSYTKRIEESEELIEQIGLRDVEQRIANYLLLEIEKNAIEDKDNEFEITLPVSKKDLAALIGTSQETLSRKLSVFQDNDIIRLKGQRKIIVKDMEVLKQMR</sequence>
<dbReference type="Gene3D" id="1.10.10.10">
    <property type="entry name" value="Winged helix-like DNA-binding domain superfamily/Winged helix DNA-binding domain"/>
    <property type="match status" value="1"/>
</dbReference>
<dbReference type="GO" id="GO:0003700">
    <property type="term" value="F:DNA-binding transcription factor activity"/>
    <property type="evidence" value="ECO:0007669"/>
    <property type="project" value="TreeGrafter"/>
</dbReference>
<dbReference type="SMART" id="SM00419">
    <property type="entry name" value="HTH_CRP"/>
    <property type="match status" value="1"/>
</dbReference>
<dbReference type="InterPro" id="IPR014710">
    <property type="entry name" value="RmlC-like_jellyroll"/>
</dbReference>
<dbReference type="CDD" id="cd00038">
    <property type="entry name" value="CAP_ED"/>
    <property type="match status" value="1"/>
</dbReference>
<evidence type="ECO:0000256" key="1">
    <source>
        <dbReference type="ARBA" id="ARBA00023015"/>
    </source>
</evidence>
<dbReference type="InterPro" id="IPR036390">
    <property type="entry name" value="WH_DNA-bd_sf"/>
</dbReference>
<proteinExistence type="predicted"/>
<evidence type="ECO:0000259" key="5">
    <source>
        <dbReference type="PROSITE" id="PS51063"/>
    </source>
</evidence>
<dbReference type="InterPro" id="IPR000595">
    <property type="entry name" value="cNMP-bd_dom"/>
</dbReference>
<dbReference type="PROSITE" id="PS51063">
    <property type="entry name" value="HTH_CRP_2"/>
    <property type="match status" value="1"/>
</dbReference>